<dbReference type="SUPFAM" id="SSF55961">
    <property type="entry name" value="Bet v1-like"/>
    <property type="match status" value="1"/>
</dbReference>
<proteinExistence type="predicted"/>
<reference evidence="2" key="1">
    <citation type="submission" date="2018-12" db="EMBL/GenBank/DDBJ databases">
        <title>Tengunoibacter tsumagoiensis gen. nov., sp. nov., Dictyobacter kobayashii sp. nov., D. alpinus sp. nov., and D. joshuensis sp. nov. and description of Dictyobacteraceae fam. nov. within the order Ktedonobacterales isolated from Tengu-no-mugimeshi.</title>
        <authorList>
            <person name="Wang C.M."/>
            <person name="Zheng Y."/>
            <person name="Sakai Y."/>
            <person name="Toyoda A."/>
            <person name="Minakuchi Y."/>
            <person name="Abe K."/>
            <person name="Yokota A."/>
            <person name="Yabe S."/>
        </authorList>
    </citation>
    <scope>NUCLEOTIDE SEQUENCE [LARGE SCALE GENOMIC DNA]</scope>
    <source>
        <strain evidence="2">Uno3</strain>
    </source>
</reference>
<gene>
    <name evidence="1" type="ORF">KTT_35530</name>
</gene>
<dbReference type="OrthoDB" id="953281at2"/>
<dbReference type="AlphaFoldDB" id="A0A402A3H5"/>
<organism evidence="1 2">
    <name type="scientific">Tengunoibacter tsumagoiensis</name>
    <dbReference type="NCBI Taxonomy" id="2014871"/>
    <lineage>
        <taxon>Bacteria</taxon>
        <taxon>Bacillati</taxon>
        <taxon>Chloroflexota</taxon>
        <taxon>Ktedonobacteria</taxon>
        <taxon>Ktedonobacterales</taxon>
        <taxon>Dictyobacteraceae</taxon>
        <taxon>Tengunoibacter</taxon>
    </lineage>
</organism>
<name>A0A402A3H5_9CHLR</name>
<dbReference type="InterPro" id="IPR019587">
    <property type="entry name" value="Polyketide_cyclase/dehydratase"/>
</dbReference>
<dbReference type="Proteomes" id="UP000287352">
    <property type="component" value="Unassembled WGS sequence"/>
</dbReference>
<evidence type="ECO:0000313" key="1">
    <source>
        <dbReference type="EMBL" id="GCE13694.1"/>
    </source>
</evidence>
<dbReference type="Gene3D" id="3.30.530.20">
    <property type="match status" value="1"/>
</dbReference>
<comment type="caution">
    <text evidence="1">The sequence shown here is derived from an EMBL/GenBank/DDBJ whole genome shotgun (WGS) entry which is preliminary data.</text>
</comment>
<protein>
    <submittedName>
        <fullName evidence="1">ATPase</fullName>
    </submittedName>
</protein>
<dbReference type="EMBL" id="BIFR01000001">
    <property type="protein sequence ID" value="GCE13694.1"/>
    <property type="molecule type" value="Genomic_DNA"/>
</dbReference>
<dbReference type="InterPro" id="IPR023393">
    <property type="entry name" value="START-like_dom_sf"/>
</dbReference>
<dbReference type="Pfam" id="PF10604">
    <property type="entry name" value="Polyketide_cyc2"/>
    <property type="match status" value="1"/>
</dbReference>
<accession>A0A402A3H5</accession>
<evidence type="ECO:0000313" key="2">
    <source>
        <dbReference type="Proteomes" id="UP000287352"/>
    </source>
</evidence>
<sequence length="142" mass="15772">MKVEKSIVIARPVEKVFAFVTQMENVKRWLPVTEVQALSNGPLGVGSRFRQSGEFMGQHFEGAIEVTRYEPSHAFSFKLVDGPFPLSNDMTFDAVPGGTRLTLVGEADPGSKLKFAGPFLMPMVRKQLDTQVNTLKRVIESE</sequence>
<dbReference type="RefSeq" id="WP_126581198.1">
    <property type="nucleotide sequence ID" value="NZ_BIFR01000001.1"/>
</dbReference>
<keyword evidence="2" id="KW-1185">Reference proteome</keyword>